<gene>
    <name evidence="2" type="ORF">SDC9_43607</name>
</gene>
<reference evidence="2" key="1">
    <citation type="submission" date="2019-08" db="EMBL/GenBank/DDBJ databases">
        <authorList>
            <person name="Kucharzyk K."/>
            <person name="Murdoch R.W."/>
            <person name="Higgins S."/>
            <person name="Loffler F."/>
        </authorList>
    </citation>
    <scope>NUCLEOTIDE SEQUENCE</scope>
</reference>
<evidence type="ECO:0000313" key="2">
    <source>
        <dbReference type="EMBL" id="MPL97416.1"/>
    </source>
</evidence>
<feature type="domain" description="DUF4397" evidence="1">
    <location>
        <begin position="12"/>
        <end position="124"/>
    </location>
</feature>
<dbReference type="EMBL" id="VSSQ01000555">
    <property type="protein sequence ID" value="MPL97416.1"/>
    <property type="molecule type" value="Genomic_DNA"/>
</dbReference>
<comment type="caution">
    <text evidence="2">The sequence shown here is derived from an EMBL/GenBank/DDBJ whole genome shotgun (WGS) entry which is preliminary data.</text>
</comment>
<dbReference type="InterPro" id="IPR025510">
    <property type="entry name" value="DUF4397"/>
</dbReference>
<evidence type="ECO:0000259" key="1">
    <source>
        <dbReference type="Pfam" id="PF14344"/>
    </source>
</evidence>
<accession>A0A644W1M2</accession>
<dbReference type="Pfam" id="PF14344">
    <property type="entry name" value="DUF4397"/>
    <property type="match status" value="1"/>
</dbReference>
<dbReference type="AlphaFoldDB" id="A0A644W1M2"/>
<protein>
    <recommendedName>
        <fullName evidence="1">DUF4397 domain-containing protein</fullName>
    </recommendedName>
</protein>
<sequence>MLFSKNLPNLQSKIRILHAIPSEQAVDIYLTGNRMGENLAFSDITCYENISSGSYEVQIYSAGTYVRPLFSKTIEILPNTTSTISIVSLDNNIDIFVLNDASVEGELTSCFLRFIHLSPNAPLLTLSLPNNTILFGNVEYLEKTGYYPLSPAIYDFKFSFSAIIGLSRYISQKTLRNGKFYTIYIIGLVNKEPNMGYLMVEDGR</sequence>
<organism evidence="2">
    <name type="scientific">bioreactor metagenome</name>
    <dbReference type="NCBI Taxonomy" id="1076179"/>
    <lineage>
        <taxon>unclassified sequences</taxon>
        <taxon>metagenomes</taxon>
        <taxon>ecological metagenomes</taxon>
    </lineage>
</organism>
<name>A0A644W1M2_9ZZZZ</name>
<proteinExistence type="predicted"/>